<reference evidence="1 2" key="1">
    <citation type="submission" date="2015-01" db="EMBL/GenBank/DDBJ databases">
        <title>Genome sequencing of Jeotgalibacillus soli.</title>
        <authorList>
            <person name="Goh K.M."/>
            <person name="Chan K.-G."/>
            <person name="Yaakop A.S."/>
            <person name="Ee R."/>
            <person name="Gan H.M."/>
            <person name="Chan C.S."/>
        </authorList>
    </citation>
    <scope>NUCLEOTIDE SEQUENCE [LARGE SCALE GENOMIC DNA]</scope>
    <source>
        <strain evidence="1 2">P9</strain>
    </source>
</reference>
<protein>
    <submittedName>
        <fullName evidence="1">Uncharacterized protein</fullName>
    </submittedName>
</protein>
<evidence type="ECO:0000313" key="1">
    <source>
        <dbReference type="EMBL" id="KIL52003.1"/>
    </source>
</evidence>
<organism evidence="1 2">
    <name type="scientific">Jeotgalibacillus soli</name>
    <dbReference type="NCBI Taxonomy" id="889306"/>
    <lineage>
        <taxon>Bacteria</taxon>
        <taxon>Bacillati</taxon>
        <taxon>Bacillota</taxon>
        <taxon>Bacilli</taxon>
        <taxon>Bacillales</taxon>
        <taxon>Caryophanaceae</taxon>
        <taxon>Jeotgalibacillus</taxon>
    </lineage>
</organism>
<gene>
    <name evidence="1" type="ORF">KP78_03730</name>
</gene>
<accession>A0A0C2W7M0</accession>
<name>A0A0C2W7M0_9BACL</name>
<proteinExistence type="predicted"/>
<evidence type="ECO:0000313" key="2">
    <source>
        <dbReference type="Proteomes" id="UP000031938"/>
    </source>
</evidence>
<dbReference type="PATRIC" id="fig|889306.3.peg.375"/>
<dbReference type="EMBL" id="JXRP01000006">
    <property type="protein sequence ID" value="KIL52003.1"/>
    <property type="molecule type" value="Genomic_DNA"/>
</dbReference>
<comment type="caution">
    <text evidence="1">The sequence shown here is derived from an EMBL/GenBank/DDBJ whole genome shotgun (WGS) entry which is preliminary data.</text>
</comment>
<sequence>MSVDCSTQGLAFRSNQRCAKINDGLSQNLNGKNHLHFFADDPS</sequence>
<dbReference type="AlphaFoldDB" id="A0A0C2W7M0"/>
<dbReference type="Proteomes" id="UP000031938">
    <property type="component" value="Unassembled WGS sequence"/>
</dbReference>
<keyword evidence="2" id="KW-1185">Reference proteome</keyword>